<proteinExistence type="predicted"/>
<dbReference type="AlphaFoldDB" id="A0A3S0PQD7"/>
<evidence type="ECO:0000313" key="1">
    <source>
        <dbReference type="EMBL" id="RTZ16937.1"/>
    </source>
</evidence>
<keyword evidence="2" id="KW-1185">Reference proteome</keyword>
<dbReference type="InterPro" id="IPR011990">
    <property type="entry name" value="TPR-like_helical_dom_sf"/>
</dbReference>
<reference evidence="1 2" key="1">
    <citation type="submission" date="2018-12" db="EMBL/GenBank/DDBJ databases">
        <title>Vibrio sp. isolated from China Sea.</title>
        <authorList>
            <person name="Li Y."/>
        </authorList>
    </citation>
    <scope>NUCLEOTIDE SEQUENCE [LARGE SCALE GENOMIC DNA]</scope>
    <source>
        <strain evidence="1 2">BEI207</strain>
    </source>
</reference>
<protein>
    <submittedName>
        <fullName evidence="1">Regulator</fullName>
    </submittedName>
</protein>
<sequence length="158" mass="18540">MVEEFKEELDISVFENNIHQIRKKKNIGIHQLKLMYKTGEELYNSYQLKEAETLFQAYTVLNPYDHRGPGCLASIYLEQGRYKQALDTLKILRSFPTCHLDEVFINISLCHYKLEQHDDAVSVLMVVKKDTLNTFYQTRYDYLKSQLNPYLSGACFLA</sequence>
<evidence type="ECO:0000313" key="2">
    <source>
        <dbReference type="Proteomes" id="UP000268973"/>
    </source>
</evidence>
<dbReference type="Proteomes" id="UP000268973">
    <property type="component" value="Unassembled WGS sequence"/>
</dbReference>
<dbReference type="EMBL" id="RXZH01000002">
    <property type="protein sequence ID" value="RTZ16937.1"/>
    <property type="molecule type" value="Genomic_DNA"/>
</dbReference>
<dbReference type="OrthoDB" id="6455018at2"/>
<gene>
    <name evidence="1" type="ORF">EJ063_07580</name>
</gene>
<dbReference type="SUPFAM" id="SSF48452">
    <property type="entry name" value="TPR-like"/>
    <property type="match status" value="1"/>
</dbReference>
<name>A0A3S0PQD7_9VIBR</name>
<accession>A0A3S0PQD7</accession>
<comment type="caution">
    <text evidence="1">The sequence shown here is derived from an EMBL/GenBank/DDBJ whole genome shotgun (WGS) entry which is preliminary data.</text>
</comment>
<dbReference type="Gene3D" id="1.25.40.10">
    <property type="entry name" value="Tetratricopeptide repeat domain"/>
    <property type="match status" value="1"/>
</dbReference>
<organism evidence="1 2">
    <name type="scientific">Vibrio aquaticus</name>
    <dbReference type="NCBI Taxonomy" id="2496559"/>
    <lineage>
        <taxon>Bacteria</taxon>
        <taxon>Pseudomonadati</taxon>
        <taxon>Pseudomonadota</taxon>
        <taxon>Gammaproteobacteria</taxon>
        <taxon>Vibrionales</taxon>
        <taxon>Vibrionaceae</taxon>
        <taxon>Vibrio</taxon>
    </lineage>
</organism>